<proteinExistence type="predicted"/>
<gene>
    <name evidence="1" type="ORF">ACFPZJ_01010</name>
</gene>
<evidence type="ECO:0008006" key="3">
    <source>
        <dbReference type="Google" id="ProtNLM"/>
    </source>
</evidence>
<evidence type="ECO:0000313" key="1">
    <source>
        <dbReference type="EMBL" id="MFC5632395.1"/>
    </source>
</evidence>
<comment type="caution">
    <text evidence="1">The sequence shown here is derived from an EMBL/GenBank/DDBJ whole genome shotgun (WGS) entry which is preliminary data.</text>
</comment>
<accession>A0ABW0UJK8</accession>
<dbReference type="Proteomes" id="UP001596154">
    <property type="component" value="Unassembled WGS sequence"/>
</dbReference>
<keyword evidence="2" id="KW-1185">Reference proteome</keyword>
<evidence type="ECO:0000313" key="2">
    <source>
        <dbReference type="Proteomes" id="UP001596154"/>
    </source>
</evidence>
<organism evidence="1 2">
    <name type="scientific">Streptomyces bullii</name>
    <dbReference type="NCBI Taxonomy" id="349910"/>
    <lineage>
        <taxon>Bacteria</taxon>
        <taxon>Bacillati</taxon>
        <taxon>Actinomycetota</taxon>
        <taxon>Actinomycetes</taxon>
        <taxon>Kitasatosporales</taxon>
        <taxon>Streptomycetaceae</taxon>
        <taxon>Streptomyces</taxon>
    </lineage>
</organism>
<dbReference type="RefSeq" id="WP_381015847.1">
    <property type="nucleotide sequence ID" value="NZ_JBHSNY010000001.1"/>
</dbReference>
<dbReference type="EMBL" id="JBHSNY010000001">
    <property type="protein sequence ID" value="MFC5632395.1"/>
    <property type="molecule type" value="Genomic_DNA"/>
</dbReference>
<reference evidence="2" key="1">
    <citation type="journal article" date="2019" name="Int. J. Syst. Evol. Microbiol.">
        <title>The Global Catalogue of Microorganisms (GCM) 10K type strain sequencing project: providing services to taxonomists for standard genome sequencing and annotation.</title>
        <authorList>
            <consortium name="The Broad Institute Genomics Platform"/>
            <consortium name="The Broad Institute Genome Sequencing Center for Infectious Disease"/>
            <person name="Wu L."/>
            <person name="Ma J."/>
        </authorList>
    </citation>
    <scope>NUCLEOTIDE SEQUENCE [LARGE SCALE GENOMIC DNA]</scope>
    <source>
        <strain evidence="2">CGMCC 4.7248</strain>
    </source>
</reference>
<protein>
    <recommendedName>
        <fullName evidence="3">SseB protein N-terminal domain-containing protein</fullName>
    </recommendedName>
</protein>
<sequence>MTPAVCDQLAVLAQQREELDAERRRFEKAYCLAVLDHISARIRALCPEAVYVTFDYNGKTRSLELAGVLGAQPSPLGTCPWLWENGDDEHPLEEIAVDIELDVQSALAPYDSPAWATVVRNSASDSNWLLELPPADRAARVADLIRGHHPAATAVIVDSRAGGGRVIGVIEEQADGGAPAPVARPRLSAPCDDAVTRLVAQVVLLPPLADRHLMPLPRGFAHPYGSSVSDQVRLMPLPPTA</sequence>
<name>A0ABW0UJK8_9ACTN</name>